<dbReference type="Pfam" id="PF13561">
    <property type="entry name" value="adh_short_C2"/>
    <property type="match status" value="1"/>
</dbReference>
<dbReference type="PANTHER" id="PTHR42879">
    <property type="entry name" value="3-OXOACYL-(ACYL-CARRIER-PROTEIN) REDUCTASE"/>
    <property type="match status" value="1"/>
</dbReference>
<proteinExistence type="inferred from homology"/>
<dbReference type="FunFam" id="3.40.50.720:FF:000084">
    <property type="entry name" value="Short-chain dehydrogenase reductase"/>
    <property type="match status" value="1"/>
</dbReference>
<dbReference type="InterPro" id="IPR050259">
    <property type="entry name" value="SDR"/>
</dbReference>
<dbReference type="SUPFAM" id="SSF51735">
    <property type="entry name" value="NAD(P)-binding Rossmann-fold domains"/>
    <property type="match status" value="1"/>
</dbReference>
<dbReference type="RefSeq" id="WP_169416431.1">
    <property type="nucleotide sequence ID" value="NZ_JABBFX010000001.1"/>
</dbReference>
<dbReference type="AlphaFoldDB" id="A0A848GVQ8"/>
<dbReference type="PRINTS" id="PR00081">
    <property type="entry name" value="GDHRDH"/>
</dbReference>
<protein>
    <submittedName>
        <fullName evidence="2">SDR family oxidoreductase</fullName>
    </submittedName>
</protein>
<evidence type="ECO:0000313" key="2">
    <source>
        <dbReference type="EMBL" id="NML42207.1"/>
    </source>
</evidence>
<dbReference type="PANTHER" id="PTHR42879:SF2">
    <property type="entry name" value="3-OXOACYL-[ACYL-CARRIER-PROTEIN] REDUCTASE FABG"/>
    <property type="match status" value="1"/>
</dbReference>
<sequence length="251" mass="27078">MDLQLQGKTALVTGASVGIGRAIAKALAAEGVRVAVSARRLEKLEELAGEIVAAGGPRPVTIHSDLYEADAARKLADAALAGLGQVDILVNNAGGSRSFKDLHVSEEAWQEAMTLNFHRPRQVADALVDQMVARKWGRIINITGKSEPEHINGAFCAKAGIHSWAKGLSRMVGRHGVTVNCIPPGRILSEQILRNYTPEYRAWQSEHEIPVGRYGEPEELANLVAFLASPRASYITGAVIPVDGGLRRYQF</sequence>
<evidence type="ECO:0000256" key="1">
    <source>
        <dbReference type="ARBA" id="ARBA00006484"/>
    </source>
</evidence>
<organism evidence="2 3">
    <name type="scientific">Ramlibacter agri</name>
    <dbReference type="NCBI Taxonomy" id="2728837"/>
    <lineage>
        <taxon>Bacteria</taxon>
        <taxon>Pseudomonadati</taxon>
        <taxon>Pseudomonadota</taxon>
        <taxon>Betaproteobacteria</taxon>
        <taxon>Burkholderiales</taxon>
        <taxon>Comamonadaceae</taxon>
        <taxon>Ramlibacter</taxon>
    </lineage>
</organism>
<reference evidence="2 3" key="1">
    <citation type="submission" date="2020-04" db="EMBL/GenBank/DDBJ databases">
        <title>Ramlibacter sp. G-1-2-2 isolated from soil.</title>
        <authorList>
            <person name="Dahal R.H."/>
        </authorList>
    </citation>
    <scope>NUCLEOTIDE SEQUENCE [LARGE SCALE GENOMIC DNA]</scope>
    <source>
        <strain evidence="2 3">G-1-2-2</strain>
    </source>
</reference>
<evidence type="ECO:0000313" key="3">
    <source>
        <dbReference type="Proteomes" id="UP000541185"/>
    </source>
</evidence>
<keyword evidence="3" id="KW-1185">Reference proteome</keyword>
<comment type="caution">
    <text evidence="2">The sequence shown here is derived from an EMBL/GenBank/DDBJ whole genome shotgun (WGS) entry which is preliminary data.</text>
</comment>
<gene>
    <name evidence="2" type="ORF">HHL11_00500</name>
</gene>
<dbReference type="Gene3D" id="3.40.50.720">
    <property type="entry name" value="NAD(P)-binding Rossmann-like Domain"/>
    <property type="match status" value="1"/>
</dbReference>
<dbReference type="EMBL" id="JABBFX010000001">
    <property type="protein sequence ID" value="NML42207.1"/>
    <property type="molecule type" value="Genomic_DNA"/>
</dbReference>
<dbReference type="Proteomes" id="UP000541185">
    <property type="component" value="Unassembled WGS sequence"/>
</dbReference>
<name>A0A848GVQ8_9BURK</name>
<comment type="similarity">
    <text evidence="1">Belongs to the short-chain dehydrogenases/reductases (SDR) family.</text>
</comment>
<dbReference type="InterPro" id="IPR002347">
    <property type="entry name" value="SDR_fam"/>
</dbReference>
<dbReference type="InterPro" id="IPR036291">
    <property type="entry name" value="NAD(P)-bd_dom_sf"/>
</dbReference>
<accession>A0A848GVQ8</accession>